<evidence type="ECO:0000256" key="3">
    <source>
        <dbReference type="ARBA" id="ARBA00022898"/>
    </source>
</evidence>
<evidence type="ECO:0000313" key="13">
    <source>
        <dbReference type="EMBL" id="KAK2191638.1"/>
    </source>
</evidence>
<keyword evidence="14" id="KW-1185">Reference proteome</keyword>
<keyword evidence="3 11" id="KW-0663">Pyridoxal phosphate</keyword>
<dbReference type="FunFam" id="3.20.20.10:FF:000005">
    <property type="entry name" value="Ornithine decarboxylase"/>
    <property type="match status" value="1"/>
</dbReference>
<comment type="pathway">
    <text evidence="6">Amine and polyamine biosynthesis; putrescine biosynthesis via L-ornithine pathway; putrescine from L-ornithine: step 1/1.</text>
</comment>
<dbReference type="InterPro" id="IPR022653">
    <property type="entry name" value="De-COase2_pyr-phos_BS"/>
</dbReference>
<evidence type="ECO:0000256" key="8">
    <source>
        <dbReference type="ARBA" id="ARBA00037173"/>
    </source>
</evidence>
<dbReference type="InterPro" id="IPR009006">
    <property type="entry name" value="Ala_racemase/Decarboxylase_C"/>
</dbReference>
<comment type="cofactor">
    <cofactor evidence="1 11">
        <name>pyridoxal 5'-phosphate</name>
        <dbReference type="ChEBI" id="CHEBI:597326"/>
    </cofactor>
</comment>
<reference evidence="13" key="1">
    <citation type="journal article" date="2023" name="Mol. Biol. Evol.">
        <title>Third-Generation Sequencing Reveals the Adaptive Role of the Epigenome in Three Deep-Sea Polychaetes.</title>
        <authorList>
            <person name="Perez M."/>
            <person name="Aroh O."/>
            <person name="Sun Y."/>
            <person name="Lan Y."/>
            <person name="Juniper S.K."/>
            <person name="Young C.R."/>
            <person name="Angers B."/>
            <person name="Qian P.Y."/>
        </authorList>
    </citation>
    <scope>NUCLEOTIDE SEQUENCE</scope>
    <source>
        <strain evidence="13">R07B-5</strain>
    </source>
</reference>
<evidence type="ECO:0000256" key="11">
    <source>
        <dbReference type="PIRSR" id="PIRSR600183-50"/>
    </source>
</evidence>
<evidence type="ECO:0000256" key="5">
    <source>
        <dbReference type="ARBA" id="ARBA00023239"/>
    </source>
</evidence>
<dbReference type="CDD" id="cd00622">
    <property type="entry name" value="PLPDE_III_ODC"/>
    <property type="match status" value="1"/>
</dbReference>
<dbReference type="PROSITE" id="PS00878">
    <property type="entry name" value="ODR_DC_2_1"/>
    <property type="match status" value="1"/>
</dbReference>
<protein>
    <recommendedName>
        <fullName evidence="7">ornithine decarboxylase</fullName>
        <ecNumber evidence="7">4.1.1.17</ecNumber>
    </recommendedName>
</protein>
<sequence>MMQFTLNKTVVHIGKAAPELAAWKSGAGTYEDKEDAFFVADLSDIVNKFRIWKCLLPRVQPFYAVKCNDDPCVLGLLAQLGTGFDCASKGEIQRILDMKVSPNRIIYANPCKQKSYIKYAAKHGVSMMTFDNEIELYKIKATFPNSKLVIRIMPPDDSKSQCQLGMKFGCDPNDAGHLLRIAKELDLNVIGVSFHVGSGCYDATAFSEAVASAHSVFQVAEELGFNFDLLDIGGGFPGQWSDKITFKEICDELTPALDRYFPEGSGVRVIAEPGRYFVASAFTLAVNIIAKRAVPRDNPGGYAVVVDGISRDEEPHYMYYVNDGVYGSFNCLLFDHAEIEPNLLETPEPGVPTYSSSIWGPTCDGLDCIKKQCLLPELNTGEWLVFRNMGAYTMCAASAFNGMPKPHCYHTIHESCWMLLMKLAKSDASDLKLLPVNMKTGHNVPQTEHDSIVLDCDCLRT</sequence>
<feature type="domain" description="Orn/DAP/Arg decarboxylase 2 N-terminal" evidence="12">
    <location>
        <begin position="43"/>
        <end position="279"/>
    </location>
</feature>
<feature type="active site" description="Proton donor" evidence="11">
    <location>
        <position position="363"/>
    </location>
</feature>
<dbReference type="InterPro" id="IPR022644">
    <property type="entry name" value="De-COase2_N"/>
</dbReference>
<evidence type="ECO:0000313" key="14">
    <source>
        <dbReference type="Proteomes" id="UP001209878"/>
    </source>
</evidence>
<dbReference type="EC" id="4.1.1.17" evidence="7"/>
<dbReference type="Gene3D" id="3.20.20.10">
    <property type="entry name" value="Alanine racemase"/>
    <property type="match status" value="1"/>
</dbReference>
<proteinExistence type="inferred from homology"/>
<keyword evidence="5" id="KW-0456">Lyase</keyword>
<dbReference type="GO" id="GO:0033387">
    <property type="term" value="P:putrescine biosynthetic process from arginine, via ornithine"/>
    <property type="evidence" value="ECO:0007669"/>
    <property type="project" value="TreeGrafter"/>
</dbReference>
<evidence type="ECO:0000256" key="2">
    <source>
        <dbReference type="ARBA" id="ARBA00008872"/>
    </source>
</evidence>
<dbReference type="PRINTS" id="PR01179">
    <property type="entry name" value="ODADCRBXLASE"/>
</dbReference>
<dbReference type="SUPFAM" id="SSF51419">
    <property type="entry name" value="PLP-binding barrel"/>
    <property type="match status" value="1"/>
</dbReference>
<dbReference type="PANTHER" id="PTHR11482">
    <property type="entry name" value="ARGININE/DIAMINOPIMELATE/ORNITHINE DECARBOXYLASE"/>
    <property type="match status" value="1"/>
</dbReference>
<comment type="caution">
    <text evidence="13">The sequence shown here is derived from an EMBL/GenBank/DDBJ whole genome shotgun (WGS) entry which is preliminary data.</text>
</comment>
<evidence type="ECO:0000259" key="12">
    <source>
        <dbReference type="Pfam" id="PF02784"/>
    </source>
</evidence>
<dbReference type="InterPro" id="IPR002433">
    <property type="entry name" value="Orn_de-COase"/>
</dbReference>
<dbReference type="GO" id="GO:0004586">
    <property type="term" value="F:ornithine decarboxylase activity"/>
    <property type="evidence" value="ECO:0007669"/>
    <property type="project" value="UniProtKB-EC"/>
</dbReference>
<evidence type="ECO:0000256" key="9">
    <source>
        <dbReference type="ARBA" id="ARBA00046672"/>
    </source>
</evidence>
<comment type="subunit">
    <text evidence="9">Homodimer. Only the dimer is catalytically active, as the active sites are constructed of residues from both monomers.</text>
</comment>
<dbReference type="PANTHER" id="PTHR11482:SF6">
    <property type="entry name" value="ORNITHINE DECARBOXYLASE 1-RELATED"/>
    <property type="match status" value="1"/>
</dbReference>
<comment type="similarity">
    <text evidence="2">Belongs to the Orn/Lys/Arg decarboxylase class-II family.</text>
</comment>
<dbReference type="Proteomes" id="UP001209878">
    <property type="component" value="Unassembled WGS sequence"/>
</dbReference>
<comment type="catalytic activity">
    <reaction evidence="10">
        <text>L-ornithine + H(+) = putrescine + CO2</text>
        <dbReference type="Rhea" id="RHEA:22964"/>
        <dbReference type="ChEBI" id="CHEBI:15378"/>
        <dbReference type="ChEBI" id="CHEBI:16526"/>
        <dbReference type="ChEBI" id="CHEBI:46911"/>
        <dbReference type="ChEBI" id="CHEBI:326268"/>
        <dbReference type="EC" id="4.1.1.17"/>
    </reaction>
</comment>
<dbReference type="InterPro" id="IPR029066">
    <property type="entry name" value="PLP-binding_barrel"/>
</dbReference>
<dbReference type="GO" id="GO:0005737">
    <property type="term" value="C:cytoplasm"/>
    <property type="evidence" value="ECO:0007669"/>
    <property type="project" value="TreeGrafter"/>
</dbReference>
<dbReference type="FunFam" id="2.40.37.10:FF:000005">
    <property type="entry name" value="Ornithine decarboxylase"/>
    <property type="match status" value="1"/>
</dbReference>
<dbReference type="AlphaFoldDB" id="A0AAD9PBI2"/>
<accession>A0AAD9PBI2</accession>
<comment type="function">
    <text evidence="8">Catalyzes the first and rate-limiting step of polyamine biosynthesis that converts ornithine into putrescine, which is the precursor for the polyamines, spermidine and spermine. Polyamines are essential for cell proliferation and are implicated in cellular processes, ranging from DNA replication to apoptosis.</text>
</comment>
<dbReference type="EMBL" id="JAODUO010000048">
    <property type="protein sequence ID" value="KAK2191638.1"/>
    <property type="molecule type" value="Genomic_DNA"/>
</dbReference>
<dbReference type="Gene3D" id="2.40.37.10">
    <property type="entry name" value="Lyase, Ornithine Decarboxylase, Chain A, domain 1"/>
    <property type="match status" value="1"/>
</dbReference>
<keyword evidence="4" id="KW-0620">Polyamine biosynthesis</keyword>
<evidence type="ECO:0000256" key="7">
    <source>
        <dbReference type="ARBA" id="ARBA00034138"/>
    </source>
</evidence>
<evidence type="ECO:0000256" key="6">
    <source>
        <dbReference type="ARBA" id="ARBA00034115"/>
    </source>
</evidence>
<evidence type="ECO:0000256" key="4">
    <source>
        <dbReference type="ARBA" id="ARBA00023115"/>
    </source>
</evidence>
<dbReference type="PRINTS" id="PR01182">
    <property type="entry name" value="ORNDCRBXLASE"/>
</dbReference>
<organism evidence="13 14">
    <name type="scientific">Ridgeia piscesae</name>
    <name type="common">Tubeworm</name>
    <dbReference type="NCBI Taxonomy" id="27915"/>
    <lineage>
        <taxon>Eukaryota</taxon>
        <taxon>Metazoa</taxon>
        <taxon>Spiralia</taxon>
        <taxon>Lophotrochozoa</taxon>
        <taxon>Annelida</taxon>
        <taxon>Polychaeta</taxon>
        <taxon>Sedentaria</taxon>
        <taxon>Canalipalpata</taxon>
        <taxon>Sabellida</taxon>
        <taxon>Siboglinidae</taxon>
        <taxon>Ridgeia</taxon>
    </lineage>
</organism>
<evidence type="ECO:0000256" key="1">
    <source>
        <dbReference type="ARBA" id="ARBA00001933"/>
    </source>
</evidence>
<gene>
    <name evidence="13" type="ORF">NP493_48g01007</name>
</gene>
<dbReference type="SUPFAM" id="SSF50621">
    <property type="entry name" value="Alanine racemase C-terminal domain-like"/>
    <property type="match status" value="1"/>
</dbReference>
<dbReference type="Pfam" id="PF02784">
    <property type="entry name" value="Orn_Arg_deC_N"/>
    <property type="match status" value="1"/>
</dbReference>
<feature type="modified residue" description="N6-(pyridoxal phosphate)lysine" evidence="11">
    <location>
        <position position="66"/>
    </location>
</feature>
<dbReference type="InterPro" id="IPR000183">
    <property type="entry name" value="Orn/DAP/Arg_de-COase"/>
</dbReference>
<name>A0AAD9PBI2_RIDPI</name>
<evidence type="ECO:0000256" key="10">
    <source>
        <dbReference type="ARBA" id="ARBA00049127"/>
    </source>
</evidence>